<evidence type="ECO:0000256" key="2">
    <source>
        <dbReference type="ARBA" id="ARBA00022980"/>
    </source>
</evidence>
<dbReference type="AlphaFoldDB" id="A0AAN8F253"/>
<organism evidence="4 5">
    <name type="scientific">Knufia fluminis</name>
    <dbReference type="NCBI Taxonomy" id="191047"/>
    <lineage>
        <taxon>Eukaryota</taxon>
        <taxon>Fungi</taxon>
        <taxon>Dikarya</taxon>
        <taxon>Ascomycota</taxon>
        <taxon>Pezizomycotina</taxon>
        <taxon>Eurotiomycetes</taxon>
        <taxon>Chaetothyriomycetidae</taxon>
        <taxon>Chaetothyriales</taxon>
        <taxon>Trichomeriaceae</taxon>
        <taxon>Knufia</taxon>
    </lineage>
</organism>
<keyword evidence="3" id="KW-0687">Ribonucleoprotein</keyword>
<comment type="similarity">
    <text evidence="1">Belongs to the bacterial ribosomal protein bL28 family.</text>
</comment>
<dbReference type="Proteomes" id="UP001316803">
    <property type="component" value="Unassembled WGS sequence"/>
</dbReference>
<dbReference type="InterPro" id="IPR034704">
    <property type="entry name" value="Ribosomal_bL28/bL31-like_sf"/>
</dbReference>
<dbReference type="PANTHER" id="PTHR13528">
    <property type="entry name" value="39S RIBOSOMAL PROTEIN L28, MITOCHONDRIAL"/>
    <property type="match status" value="1"/>
</dbReference>
<name>A0AAN8F253_9EURO</name>
<dbReference type="InterPro" id="IPR037147">
    <property type="entry name" value="Ribosomal_bL28_sf"/>
</dbReference>
<accession>A0AAN8F253</accession>
<keyword evidence="2" id="KW-0689">Ribosomal protein</keyword>
<gene>
    <name evidence="4" type="ORF">OHC33_000464</name>
</gene>
<dbReference type="Pfam" id="PF00830">
    <property type="entry name" value="Ribosomal_L28"/>
    <property type="match status" value="1"/>
</dbReference>
<protein>
    <submittedName>
        <fullName evidence="4">Uncharacterized protein</fullName>
    </submittedName>
</protein>
<dbReference type="Gene3D" id="2.30.170.40">
    <property type="entry name" value="Ribosomal protein L28/L24"/>
    <property type="match status" value="1"/>
</dbReference>
<dbReference type="GO" id="GO:0003735">
    <property type="term" value="F:structural constituent of ribosome"/>
    <property type="evidence" value="ECO:0007669"/>
    <property type="project" value="InterPro"/>
</dbReference>
<evidence type="ECO:0000313" key="4">
    <source>
        <dbReference type="EMBL" id="KAK5958621.1"/>
    </source>
</evidence>
<keyword evidence="5" id="KW-1185">Reference proteome</keyword>
<dbReference type="SUPFAM" id="SSF143800">
    <property type="entry name" value="L28p-like"/>
    <property type="match status" value="1"/>
</dbReference>
<sequence length="313" mass="35488">MATTLKLPAILRSPTTLQYTIPKKPSSARPSYPRKFYPNDEAKATLSQPWLTTTDPLMPPYPHRAHTHFEEANHGLYGGATIQSGHKISDGRNKGKTLRKWYPNVRVEKLRSVALGVEMSIPTTARVMRTITKCGGLDEYLMGEKPARIKELGLLGWKLRWLVLKSRSVQERWRRERERLGLQGGEGSMHSVESTFAAAWNDTEGRAEILTKMGVSWDELREKRATWERHVKETLGWARGGKVGKVGKSRERKGMNTLDVHDPLTTRLPDYVEEEEPIQELPAVQEGFGIVEVVNEKGGMQRRGAKLVNKKTR</sequence>
<dbReference type="InterPro" id="IPR026569">
    <property type="entry name" value="Ribosomal_bL28"/>
</dbReference>
<proteinExistence type="inferred from homology"/>
<dbReference type="PANTHER" id="PTHR13528:SF2">
    <property type="entry name" value="LARGE RIBOSOMAL SUBUNIT PROTEIN BL28M"/>
    <property type="match status" value="1"/>
</dbReference>
<reference evidence="4 5" key="1">
    <citation type="submission" date="2022-12" db="EMBL/GenBank/DDBJ databases">
        <title>Genomic features and morphological characterization of a novel Knufia sp. strain isolated from spacecraft assembly facility.</title>
        <authorList>
            <person name="Teixeira M."/>
            <person name="Chander A.M."/>
            <person name="Stajich J.E."/>
            <person name="Venkateswaran K."/>
        </authorList>
    </citation>
    <scope>NUCLEOTIDE SEQUENCE [LARGE SCALE GENOMIC DNA]</scope>
    <source>
        <strain evidence="4 5">FJI-L2-BK-P2</strain>
    </source>
</reference>
<dbReference type="GO" id="GO:0005762">
    <property type="term" value="C:mitochondrial large ribosomal subunit"/>
    <property type="evidence" value="ECO:0007669"/>
    <property type="project" value="TreeGrafter"/>
</dbReference>
<comment type="caution">
    <text evidence="4">The sequence shown here is derived from an EMBL/GenBank/DDBJ whole genome shotgun (WGS) entry which is preliminary data.</text>
</comment>
<evidence type="ECO:0000256" key="3">
    <source>
        <dbReference type="ARBA" id="ARBA00023274"/>
    </source>
</evidence>
<evidence type="ECO:0000256" key="1">
    <source>
        <dbReference type="ARBA" id="ARBA00008760"/>
    </source>
</evidence>
<dbReference type="EMBL" id="JAKLMC020000001">
    <property type="protein sequence ID" value="KAK5958621.1"/>
    <property type="molecule type" value="Genomic_DNA"/>
</dbReference>
<evidence type="ECO:0000313" key="5">
    <source>
        <dbReference type="Proteomes" id="UP001316803"/>
    </source>
</evidence>